<comment type="caution">
    <text evidence="2">The sequence shown here is derived from an EMBL/GenBank/DDBJ whole genome shotgun (WGS) entry which is preliminary data.</text>
</comment>
<dbReference type="AlphaFoldDB" id="A0A0A2WLW6"/>
<evidence type="ECO:0000256" key="1">
    <source>
        <dbReference type="SAM" id="Phobius"/>
    </source>
</evidence>
<protein>
    <recommendedName>
        <fullName evidence="4">Transmembrane protein</fullName>
    </recommendedName>
</protein>
<dbReference type="EMBL" id="JRKJ01000008">
    <property type="protein sequence ID" value="KGQ19265.1"/>
    <property type="molecule type" value="Genomic_DNA"/>
</dbReference>
<organism evidence="2 3">
    <name type="scientific">Lysobacter dokdonensis DS-58</name>
    <dbReference type="NCBI Taxonomy" id="1300345"/>
    <lineage>
        <taxon>Bacteria</taxon>
        <taxon>Pseudomonadati</taxon>
        <taxon>Pseudomonadota</taxon>
        <taxon>Gammaproteobacteria</taxon>
        <taxon>Lysobacterales</taxon>
        <taxon>Lysobacteraceae</taxon>
        <taxon>Noviluteimonas</taxon>
    </lineage>
</organism>
<keyword evidence="1" id="KW-1133">Transmembrane helix</keyword>
<sequence>MKQATASNIALALAILAWPLCSYGFFSLLVDFVPDTPRDVIEPHQLASYVALLAGLLSLLASLCLCAFGFSGAKVRSLIAIAVCLGLILLAVLTLVP</sequence>
<keyword evidence="1" id="KW-0472">Membrane</keyword>
<dbReference type="Proteomes" id="UP000030518">
    <property type="component" value="Unassembled WGS sequence"/>
</dbReference>
<reference evidence="2 3" key="1">
    <citation type="submission" date="2014-09" db="EMBL/GenBank/DDBJ databases">
        <title>Genome sequences of Lysobacter dokdonensis DS-58.</title>
        <authorList>
            <person name="Kim J.F."/>
            <person name="Kwak M.-J."/>
        </authorList>
    </citation>
    <scope>NUCLEOTIDE SEQUENCE [LARGE SCALE GENOMIC DNA]</scope>
    <source>
        <strain evidence="2 3">DS-58</strain>
    </source>
</reference>
<gene>
    <name evidence="2" type="ORF">LF41_2911</name>
</gene>
<name>A0A0A2WLW6_9GAMM</name>
<dbReference type="STRING" id="1300345.LF41_2911"/>
<evidence type="ECO:0000313" key="3">
    <source>
        <dbReference type="Proteomes" id="UP000030518"/>
    </source>
</evidence>
<evidence type="ECO:0008006" key="4">
    <source>
        <dbReference type="Google" id="ProtNLM"/>
    </source>
</evidence>
<proteinExistence type="predicted"/>
<feature type="transmembrane region" description="Helical" evidence="1">
    <location>
        <begin position="77"/>
        <end position="96"/>
    </location>
</feature>
<evidence type="ECO:0000313" key="2">
    <source>
        <dbReference type="EMBL" id="KGQ19265.1"/>
    </source>
</evidence>
<keyword evidence="1" id="KW-0812">Transmembrane</keyword>
<keyword evidence="3" id="KW-1185">Reference proteome</keyword>
<feature type="transmembrane region" description="Helical" evidence="1">
    <location>
        <begin position="46"/>
        <end position="70"/>
    </location>
</feature>
<accession>A0A0A2WLW6</accession>
<dbReference type="RefSeq" id="WP_152599929.1">
    <property type="nucleotide sequence ID" value="NZ_JRKJ01000008.1"/>
</dbReference>